<dbReference type="InterPro" id="IPR036761">
    <property type="entry name" value="TTHA0802/YceI-like_sf"/>
</dbReference>
<dbReference type="PANTHER" id="PTHR30329:SF21">
    <property type="entry name" value="LIPOPROTEIN YIAD-RELATED"/>
    <property type="match status" value="1"/>
</dbReference>
<dbReference type="Proteomes" id="UP000199167">
    <property type="component" value="Unassembled WGS sequence"/>
</dbReference>
<dbReference type="InterPro" id="IPR007372">
    <property type="entry name" value="Lipid/polyisoprenoid-bd_YceI"/>
</dbReference>
<evidence type="ECO:0000259" key="5">
    <source>
        <dbReference type="PROSITE" id="PS51123"/>
    </source>
</evidence>
<dbReference type="InterPro" id="IPR006664">
    <property type="entry name" value="OMP_bac"/>
</dbReference>
<organism evidence="6 7">
    <name type="scientific">Cognatiyoonia koreensis</name>
    <dbReference type="NCBI Taxonomy" id="364200"/>
    <lineage>
        <taxon>Bacteria</taxon>
        <taxon>Pseudomonadati</taxon>
        <taxon>Pseudomonadota</taxon>
        <taxon>Alphaproteobacteria</taxon>
        <taxon>Rhodobacterales</taxon>
        <taxon>Paracoccaceae</taxon>
        <taxon>Cognatiyoonia</taxon>
    </lineage>
</organism>
<dbReference type="PROSITE" id="PS51123">
    <property type="entry name" value="OMPA_2"/>
    <property type="match status" value="1"/>
</dbReference>
<dbReference type="AlphaFoldDB" id="A0A1I0QXN9"/>
<comment type="subcellular location">
    <subcellularLocation>
        <location evidence="1">Cell outer membrane</location>
    </subcellularLocation>
</comment>
<name>A0A1I0QXN9_9RHOB</name>
<reference evidence="6 7" key="1">
    <citation type="submission" date="2016-10" db="EMBL/GenBank/DDBJ databases">
        <authorList>
            <person name="de Groot N.N."/>
        </authorList>
    </citation>
    <scope>NUCLEOTIDE SEQUENCE [LARGE SCALE GENOMIC DNA]</scope>
    <source>
        <strain evidence="6 7">DSM 17925</strain>
    </source>
</reference>
<evidence type="ECO:0000313" key="6">
    <source>
        <dbReference type="EMBL" id="SEW32350.1"/>
    </source>
</evidence>
<dbReference type="SUPFAM" id="SSF103088">
    <property type="entry name" value="OmpA-like"/>
    <property type="match status" value="1"/>
</dbReference>
<gene>
    <name evidence="6" type="ORF">SAMN04488515_2307</name>
</gene>
<keyword evidence="3" id="KW-0998">Cell outer membrane</keyword>
<keyword evidence="2 4" id="KW-0472">Membrane</keyword>
<dbReference type="Gene3D" id="3.30.1330.60">
    <property type="entry name" value="OmpA-like domain"/>
    <property type="match status" value="1"/>
</dbReference>
<dbReference type="PANTHER" id="PTHR30329">
    <property type="entry name" value="STATOR ELEMENT OF FLAGELLAR MOTOR COMPLEX"/>
    <property type="match status" value="1"/>
</dbReference>
<dbReference type="PRINTS" id="PR01021">
    <property type="entry name" value="OMPADOMAIN"/>
</dbReference>
<dbReference type="Gene3D" id="2.40.128.110">
    <property type="entry name" value="Lipid/polyisoprenoid-binding, YceI-like"/>
    <property type="match status" value="1"/>
</dbReference>
<evidence type="ECO:0000256" key="4">
    <source>
        <dbReference type="PROSITE-ProRule" id="PRU00473"/>
    </source>
</evidence>
<evidence type="ECO:0000256" key="1">
    <source>
        <dbReference type="ARBA" id="ARBA00004442"/>
    </source>
</evidence>
<dbReference type="Pfam" id="PF04264">
    <property type="entry name" value="YceI"/>
    <property type="match status" value="1"/>
</dbReference>
<dbReference type="CDD" id="cd07185">
    <property type="entry name" value="OmpA_C-like"/>
    <property type="match status" value="1"/>
</dbReference>
<evidence type="ECO:0000256" key="3">
    <source>
        <dbReference type="ARBA" id="ARBA00023237"/>
    </source>
</evidence>
<feature type="domain" description="OmpA-like" evidence="5">
    <location>
        <begin position="246"/>
        <end position="363"/>
    </location>
</feature>
<dbReference type="GO" id="GO:0009279">
    <property type="term" value="C:cell outer membrane"/>
    <property type="evidence" value="ECO:0007669"/>
    <property type="project" value="UniProtKB-SubCell"/>
</dbReference>
<dbReference type="EMBL" id="FOIZ01000001">
    <property type="protein sequence ID" value="SEW32350.1"/>
    <property type="molecule type" value="Genomic_DNA"/>
</dbReference>
<keyword evidence="7" id="KW-1185">Reference proteome</keyword>
<dbReference type="SMART" id="SM00867">
    <property type="entry name" value="YceI"/>
    <property type="match status" value="1"/>
</dbReference>
<dbReference type="Pfam" id="PF00691">
    <property type="entry name" value="OmpA"/>
    <property type="match status" value="1"/>
</dbReference>
<dbReference type="InterPro" id="IPR036737">
    <property type="entry name" value="OmpA-like_sf"/>
</dbReference>
<dbReference type="SUPFAM" id="SSF101874">
    <property type="entry name" value="YceI-like"/>
    <property type="match status" value="1"/>
</dbReference>
<sequence>MSYNDLHVFTSKWKHLCVAGLLCFGPQQALSQENVFAPGWTMNAEASTLRFQSVKNETKVESSTFGSYAGTIDENGVATVRILMDSVDTNVDLRNVRMRFLLFETFQFPEAVVTMQLDPEQLEDLRDVRRKVMMANYTIELHGVKSEREAEIAVMLLDDNTVSVTSSTPISLPTADFELDGGIAKLEEAAKVQIIPSATVTFDFMFNRAGSASEYVTASNEMAQTAGLVSVALEDSGDFSMEACKGRFEIMSRTDNIYFARGSAQLEDRSGLLLDSIVDIVNRCPELAIRVDGHTDSDGSEILNQSLSEARARSVRAYLVEAGADGGRIEAVGFGETLPIVANNSEENKQRNRRIEFSVMEPESDV</sequence>
<protein>
    <submittedName>
        <fullName evidence="6">Outer membrane protein OmpA and related peptidoglycan-associated (Lipo)proteins</fullName>
    </submittedName>
</protein>
<proteinExistence type="predicted"/>
<dbReference type="OrthoDB" id="5525824at2"/>
<dbReference type="PRINTS" id="PR01023">
    <property type="entry name" value="NAFLGMOTY"/>
</dbReference>
<accession>A0A1I0QXN9</accession>
<dbReference type="InterPro" id="IPR050330">
    <property type="entry name" value="Bact_OuterMem_StrucFunc"/>
</dbReference>
<dbReference type="InterPro" id="IPR006665">
    <property type="entry name" value="OmpA-like"/>
</dbReference>
<evidence type="ECO:0000313" key="7">
    <source>
        <dbReference type="Proteomes" id="UP000199167"/>
    </source>
</evidence>
<evidence type="ECO:0000256" key="2">
    <source>
        <dbReference type="ARBA" id="ARBA00023136"/>
    </source>
</evidence>
<dbReference type="STRING" id="364200.SAMN04488515_2307"/>